<dbReference type="PANTHER" id="PTHR47053">
    <property type="entry name" value="MUREIN DD-ENDOPEPTIDASE MEPH-RELATED"/>
    <property type="match status" value="1"/>
</dbReference>
<evidence type="ECO:0000256" key="4">
    <source>
        <dbReference type="ARBA" id="ARBA00022807"/>
    </source>
</evidence>
<comment type="caution">
    <text evidence="7">The sequence shown here is derived from an EMBL/GenBank/DDBJ whole genome shotgun (WGS) entry which is preliminary data.</text>
</comment>
<dbReference type="Gene3D" id="3.90.1720.10">
    <property type="entry name" value="endopeptidase domain like (from Nostoc punctiforme)"/>
    <property type="match status" value="1"/>
</dbReference>
<feature type="chain" id="PRO_5038526774" evidence="5">
    <location>
        <begin position="22"/>
        <end position="163"/>
    </location>
</feature>
<reference evidence="7 8" key="1">
    <citation type="submission" date="2019-11" db="EMBL/GenBank/DDBJ databases">
        <title>Lactobacillus sp. nov. CRM56-3, isolated from fermented tea leaves.</title>
        <authorList>
            <person name="Phuengjayaem S."/>
            <person name="Tanasupawat S."/>
        </authorList>
    </citation>
    <scope>NUCLEOTIDE SEQUENCE [LARGE SCALE GENOMIC DNA]</scope>
    <source>
        <strain evidence="7 8">CRM56-3</strain>
    </source>
</reference>
<proteinExistence type="inferred from homology"/>
<keyword evidence="4" id="KW-0788">Thiol protease</keyword>
<dbReference type="EMBL" id="WNJO01000005">
    <property type="protein sequence ID" value="MTV82087.1"/>
    <property type="molecule type" value="Genomic_DNA"/>
</dbReference>
<protein>
    <submittedName>
        <fullName evidence="7">Hydrolase</fullName>
    </submittedName>
</protein>
<evidence type="ECO:0000256" key="5">
    <source>
        <dbReference type="SAM" id="SignalP"/>
    </source>
</evidence>
<dbReference type="RefSeq" id="WP_155431362.1">
    <property type="nucleotide sequence ID" value="NZ_WNJO01000005.1"/>
</dbReference>
<dbReference type="Pfam" id="PF00877">
    <property type="entry name" value="NLPC_P60"/>
    <property type="match status" value="1"/>
</dbReference>
<keyword evidence="2" id="KW-0645">Protease</keyword>
<evidence type="ECO:0000259" key="6">
    <source>
        <dbReference type="PROSITE" id="PS51935"/>
    </source>
</evidence>
<evidence type="ECO:0000256" key="3">
    <source>
        <dbReference type="ARBA" id="ARBA00022801"/>
    </source>
</evidence>
<comment type="similarity">
    <text evidence="1">Belongs to the peptidase C40 family.</text>
</comment>
<feature type="domain" description="NlpC/P60" evidence="6">
    <location>
        <begin position="34"/>
        <end position="154"/>
    </location>
</feature>
<accession>A0A7X2XUU1</accession>
<dbReference type="PROSITE" id="PS51935">
    <property type="entry name" value="NLPC_P60"/>
    <property type="match status" value="1"/>
</dbReference>
<dbReference type="PANTHER" id="PTHR47053:SF1">
    <property type="entry name" value="MUREIN DD-ENDOPEPTIDASE MEPH-RELATED"/>
    <property type="match status" value="1"/>
</dbReference>
<dbReference type="GO" id="GO:0006508">
    <property type="term" value="P:proteolysis"/>
    <property type="evidence" value="ECO:0007669"/>
    <property type="project" value="UniProtKB-KW"/>
</dbReference>
<organism evidence="7 8">
    <name type="scientific">Secundilactobacillus folii</name>
    <dbReference type="NCBI Taxonomy" id="2678357"/>
    <lineage>
        <taxon>Bacteria</taxon>
        <taxon>Bacillati</taxon>
        <taxon>Bacillota</taxon>
        <taxon>Bacilli</taxon>
        <taxon>Lactobacillales</taxon>
        <taxon>Lactobacillaceae</taxon>
        <taxon>Secundilactobacillus</taxon>
    </lineage>
</organism>
<evidence type="ECO:0000256" key="1">
    <source>
        <dbReference type="ARBA" id="ARBA00007074"/>
    </source>
</evidence>
<evidence type="ECO:0000256" key="2">
    <source>
        <dbReference type="ARBA" id="ARBA00022670"/>
    </source>
</evidence>
<keyword evidence="5" id="KW-0732">Signal</keyword>
<keyword evidence="8" id="KW-1185">Reference proteome</keyword>
<gene>
    <name evidence="7" type="ORF">GM612_05400</name>
</gene>
<dbReference type="SUPFAM" id="SSF54001">
    <property type="entry name" value="Cysteine proteinases"/>
    <property type="match status" value="1"/>
</dbReference>
<sequence>MKNLILKSIIAAGAFFSFAVAGSQVASAHTATTSASYNTVYKLAKKNLGKPYVYGATGPSAFDCSGFTGYVYKKAAKVTLPRTAQAQYNAYKHVSSSTVKKGDLVFFGYSAYSISHVGLYVGKGKMIDAQNRGVVKEAVKAPWWHVVGYAHVTDFSTSATSTN</sequence>
<evidence type="ECO:0000313" key="8">
    <source>
        <dbReference type="Proteomes" id="UP000466388"/>
    </source>
</evidence>
<evidence type="ECO:0000313" key="7">
    <source>
        <dbReference type="EMBL" id="MTV82087.1"/>
    </source>
</evidence>
<dbReference type="InterPro" id="IPR038765">
    <property type="entry name" value="Papain-like_cys_pep_sf"/>
</dbReference>
<dbReference type="InterPro" id="IPR051202">
    <property type="entry name" value="Peptidase_C40"/>
</dbReference>
<dbReference type="AlphaFoldDB" id="A0A7X2XUU1"/>
<dbReference type="InterPro" id="IPR000064">
    <property type="entry name" value="NLP_P60_dom"/>
</dbReference>
<dbReference type="Proteomes" id="UP000466388">
    <property type="component" value="Unassembled WGS sequence"/>
</dbReference>
<dbReference type="GO" id="GO:0008234">
    <property type="term" value="F:cysteine-type peptidase activity"/>
    <property type="evidence" value="ECO:0007669"/>
    <property type="project" value="UniProtKB-KW"/>
</dbReference>
<keyword evidence="3 7" id="KW-0378">Hydrolase</keyword>
<feature type="signal peptide" evidence="5">
    <location>
        <begin position="1"/>
        <end position="21"/>
    </location>
</feature>
<name>A0A7X2XUU1_9LACO</name>